<dbReference type="SUPFAM" id="SSF48019">
    <property type="entry name" value="post-AAA+ oligomerization domain-like"/>
    <property type="match status" value="1"/>
</dbReference>
<evidence type="ECO:0000256" key="8">
    <source>
        <dbReference type="ARBA" id="ARBA00049244"/>
    </source>
</evidence>
<keyword evidence="5" id="KW-0235">DNA replication</keyword>
<dbReference type="Pfam" id="PF06144">
    <property type="entry name" value="DNA_pol3_delta"/>
    <property type="match status" value="1"/>
</dbReference>
<keyword evidence="11" id="KW-1185">Reference proteome</keyword>
<organism evidence="10 11">
    <name type="scientific">Taishania pollutisoli</name>
    <dbReference type="NCBI Taxonomy" id="2766479"/>
    <lineage>
        <taxon>Bacteria</taxon>
        <taxon>Pseudomonadati</taxon>
        <taxon>Bacteroidota</taxon>
        <taxon>Flavobacteriia</taxon>
        <taxon>Flavobacteriales</taxon>
        <taxon>Crocinitomicaceae</taxon>
        <taxon>Taishania</taxon>
    </lineage>
</organism>
<evidence type="ECO:0000256" key="3">
    <source>
        <dbReference type="ARBA" id="ARBA00022679"/>
    </source>
</evidence>
<evidence type="ECO:0000256" key="4">
    <source>
        <dbReference type="ARBA" id="ARBA00022695"/>
    </source>
</evidence>
<keyword evidence="4 10" id="KW-0548">Nucleotidyltransferase</keyword>
<dbReference type="GO" id="GO:0003887">
    <property type="term" value="F:DNA-directed DNA polymerase activity"/>
    <property type="evidence" value="ECO:0007669"/>
    <property type="project" value="UniProtKB-KW"/>
</dbReference>
<proteinExistence type="inferred from homology"/>
<dbReference type="InterPro" id="IPR005790">
    <property type="entry name" value="DNA_polIII_delta"/>
</dbReference>
<evidence type="ECO:0000256" key="2">
    <source>
        <dbReference type="ARBA" id="ARBA00017703"/>
    </source>
</evidence>
<evidence type="ECO:0000259" key="9">
    <source>
        <dbReference type="Pfam" id="PF06144"/>
    </source>
</evidence>
<evidence type="ECO:0000313" key="11">
    <source>
        <dbReference type="Proteomes" id="UP000652681"/>
    </source>
</evidence>
<accession>A0A8J6TTT6</accession>
<dbReference type="PANTHER" id="PTHR34388">
    <property type="entry name" value="DNA POLYMERASE III SUBUNIT DELTA"/>
    <property type="match status" value="1"/>
</dbReference>
<dbReference type="EC" id="2.7.7.7" evidence="1"/>
<reference evidence="10" key="1">
    <citation type="submission" date="2020-09" db="EMBL/GenBank/DDBJ databases">
        <title>Taishania pollutisoli gen. nov., sp. nov., Isolated from Tetrabromobisphenol A-Contaminated Soil.</title>
        <authorList>
            <person name="Chen Q."/>
        </authorList>
    </citation>
    <scope>NUCLEOTIDE SEQUENCE</scope>
    <source>
        <strain evidence="10">CZZ-1</strain>
    </source>
</reference>
<keyword evidence="3 10" id="KW-0808">Transferase</keyword>
<dbReference type="Gene3D" id="3.40.50.300">
    <property type="entry name" value="P-loop containing nucleotide triphosphate hydrolases"/>
    <property type="match status" value="1"/>
</dbReference>
<dbReference type="GO" id="GO:0003677">
    <property type="term" value="F:DNA binding"/>
    <property type="evidence" value="ECO:0007669"/>
    <property type="project" value="InterPro"/>
</dbReference>
<dbReference type="PANTHER" id="PTHR34388:SF1">
    <property type="entry name" value="DNA POLYMERASE III SUBUNIT DELTA"/>
    <property type="match status" value="1"/>
</dbReference>
<evidence type="ECO:0000256" key="6">
    <source>
        <dbReference type="ARBA" id="ARBA00022932"/>
    </source>
</evidence>
<dbReference type="GO" id="GO:0009360">
    <property type="term" value="C:DNA polymerase III complex"/>
    <property type="evidence" value="ECO:0007669"/>
    <property type="project" value="InterPro"/>
</dbReference>
<comment type="caution">
    <text evidence="10">The sequence shown here is derived from an EMBL/GenBank/DDBJ whole genome shotgun (WGS) entry which is preliminary data.</text>
</comment>
<dbReference type="Proteomes" id="UP000652681">
    <property type="component" value="Unassembled WGS sequence"/>
</dbReference>
<comment type="catalytic activity">
    <reaction evidence="8">
        <text>DNA(n) + a 2'-deoxyribonucleoside 5'-triphosphate = DNA(n+1) + diphosphate</text>
        <dbReference type="Rhea" id="RHEA:22508"/>
        <dbReference type="Rhea" id="RHEA-COMP:17339"/>
        <dbReference type="Rhea" id="RHEA-COMP:17340"/>
        <dbReference type="ChEBI" id="CHEBI:33019"/>
        <dbReference type="ChEBI" id="CHEBI:61560"/>
        <dbReference type="ChEBI" id="CHEBI:173112"/>
        <dbReference type="EC" id="2.7.7.7"/>
    </reaction>
</comment>
<gene>
    <name evidence="10" type="primary">holA</name>
    <name evidence="10" type="ORF">H9Y05_12775</name>
</gene>
<dbReference type="GO" id="GO:0006261">
    <property type="term" value="P:DNA-templated DNA replication"/>
    <property type="evidence" value="ECO:0007669"/>
    <property type="project" value="TreeGrafter"/>
</dbReference>
<dbReference type="InterPro" id="IPR027417">
    <property type="entry name" value="P-loop_NTPase"/>
</dbReference>
<dbReference type="RefSeq" id="WP_163492681.1">
    <property type="nucleotide sequence ID" value="NZ_JACVEL010000009.1"/>
</dbReference>
<feature type="domain" description="DNA polymerase III delta N-terminal" evidence="9">
    <location>
        <begin position="19"/>
        <end position="131"/>
    </location>
</feature>
<sequence length="332" mass="37840">MDHKLIIKNIKQHQFEKIYFLHGEEPFFIDAITDAIVENAMDDSERDFNQTIVYGKECEAGAIIADAKSYPMMGERRLVIIKEAQEFKDIDLLESYFNNPVDTTIFVICYKHKKFDTRKKLIKVAAANGLVFLSEKVRDYKLVDWISSYAKEVGYQITPKAAMLLAEFLGTDISRVVNELDKLSILIEKGTAINEVHIEENIGISKDYNFFELANAFAERDYLKASKIVNYFEKNPKMGPLIPVISNLFGYHTKLMRIHFAKDKSPAALASVLGVAPFLVAQYTKAAKIYNPKKLAENIAILQEYDLKSKGIDNSSSTDGELMKEMVYRLMN</sequence>
<evidence type="ECO:0000313" key="10">
    <source>
        <dbReference type="EMBL" id="MBC9813344.1"/>
    </source>
</evidence>
<evidence type="ECO:0000256" key="5">
    <source>
        <dbReference type="ARBA" id="ARBA00022705"/>
    </source>
</evidence>
<name>A0A8J6TTT6_9FLAO</name>
<dbReference type="InterPro" id="IPR010372">
    <property type="entry name" value="DNA_pol3_delta_N"/>
</dbReference>
<keyword evidence="6" id="KW-0239">DNA-directed DNA polymerase</keyword>
<evidence type="ECO:0000256" key="1">
    <source>
        <dbReference type="ARBA" id="ARBA00012417"/>
    </source>
</evidence>
<evidence type="ECO:0000256" key="7">
    <source>
        <dbReference type="ARBA" id="ARBA00034754"/>
    </source>
</evidence>
<dbReference type="Gene3D" id="1.20.272.10">
    <property type="match status" value="1"/>
</dbReference>
<dbReference type="Gene3D" id="1.10.8.60">
    <property type="match status" value="1"/>
</dbReference>
<dbReference type="EMBL" id="JACVEL010000009">
    <property type="protein sequence ID" value="MBC9813344.1"/>
    <property type="molecule type" value="Genomic_DNA"/>
</dbReference>
<dbReference type="SUPFAM" id="SSF52540">
    <property type="entry name" value="P-loop containing nucleoside triphosphate hydrolases"/>
    <property type="match status" value="1"/>
</dbReference>
<dbReference type="NCBIfam" id="TIGR01128">
    <property type="entry name" value="holA"/>
    <property type="match status" value="1"/>
</dbReference>
<protein>
    <recommendedName>
        <fullName evidence="2">DNA polymerase III subunit delta</fullName>
        <ecNumber evidence="1">2.7.7.7</ecNumber>
    </recommendedName>
</protein>
<dbReference type="AlphaFoldDB" id="A0A8J6TTT6"/>
<dbReference type="InterPro" id="IPR008921">
    <property type="entry name" value="DNA_pol3_clamp-load_cplx_C"/>
</dbReference>
<comment type="similarity">
    <text evidence="7">Belongs to the DNA polymerase HolA subunit family.</text>
</comment>